<protein>
    <recommendedName>
        <fullName evidence="1">1-alkyl-2-acetylglycerophosphocholine esterase</fullName>
        <ecNumber evidence="1">3.1.1.47</ecNumber>
    </recommendedName>
</protein>
<keyword evidence="3" id="KW-0442">Lipid degradation</keyword>
<dbReference type="EC" id="3.1.1.47" evidence="1"/>
<dbReference type="Proteomes" id="UP001203297">
    <property type="component" value="Unassembled WGS sequence"/>
</dbReference>
<evidence type="ECO:0000313" key="7">
    <source>
        <dbReference type="EMBL" id="KAI0306841.1"/>
    </source>
</evidence>
<dbReference type="InterPro" id="IPR029058">
    <property type="entry name" value="AB_hydrolase_fold"/>
</dbReference>
<proteinExistence type="predicted"/>
<evidence type="ECO:0000256" key="1">
    <source>
        <dbReference type="ARBA" id="ARBA00013201"/>
    </source>
</evidence>
<keyword evidence="2" id="KW-0378">Hydrolase</keyword>
<evidence type="ECO:0000256" key="3">
    <source>
        <dbReference type="ARBA" id="ARBA00022963"/>
    </source>
</evidence>
<evidence type="ECO:0000256" key="4">
    <source>
        <dbReference type="ARBA" id="ARBA00023098"/>
    </source>
</evidence>
<reference evidence="7" key="1">
    <citation type="journal article" date="2022" name="New Phytol.">
        <title>Evolutionary transition to the ectomycorrhizal habit in the genomes of a hyperdiverse lineage of mushroom-forming fungi.</title>
        <authorList>
            <person name="Looney B."/>
            <person name="Miyauchi S."/>
            <person name="Morin E."/>
            <person name="Drula E."/>
            <person name="Courty P.E."/>
            <person name="Kohler A."/>
            <person name="Kuo A."/>
            <person name="LaButti K."/>
            <person name="Pangilinan J."/>
            <person name="Lipzen A."/>
            <person name="Riley R."/>
            <person name="Andreopoulos W."/>
            <person name="He G."/>
            <person name="Johnson J."/>
            <person name="Nolan M."/>
            <person name="Tritt A."/>
            <person name="Barry K.W."/>
            <person name="Grigoriev I.V."/>
            <person name="Nagy L.G."/>
            <person name="Hibbett D."/>
            <person name="Henrissat B."/>
            <person name="Matheny P.B."/>
            <person name="Labbe J."/>
            <person name="Martin F.M."/>
        </authorList>
    </citation>
    <scope>NUCLEOTIDE SEQUENCE</scope>
    <source>
        <strain evidence="7">BPL690</strain>
    </source>
</reference>
<dbReference type="GO" id="GO:0003847">
    <property type="term" value="F:1-alkyl-2-acetylglycerophosphocholine esterase activity"/>
    <property type="evidence" value="ECO:0007669"/>
    <property type="project" value="UniProtKB-EC"/>
</dbReference>
<comment type="caution">
    <text evidence="7">The sequence shown here is derived from an EMBL/GenBank/DDBJ whole genome shotgun (WGS) entry which is preliminary data.</text>
</comment>
<evidence type="ECO:0000256" key="5">
    <source>
        <dbReference type="SAM" id="MobiDB-lite"/>
    </source>
</evidence>
<dbReference type="PANTHER" id="PTHR10272:SF0">
    <property type="entry name" value="PLATELET-ACTIVATING FACTOR ACETYLHYDROLASE"/>
    <property type="match status" value="1"/>
</dbReference>
<dbReference type="Pfam" id="PF03403">
    <property type="entry name" value="PAF-AH_p_II"/>
    <property type="match status" value="1"/>
</dbReference>
<dbReference type="EMBL" id="WTXG01000002">
    <property type="protein sequence ID" value="KAI0306841.1"/>
    <property type="molecule type" value="Genomic_DNA"/>
</dbReference>
<dbReference type="PANTHER" id="PTHR10272">
    <property type="entry name" value="PLATELET-ACTIVATING FACTOR ACETYLHYDROLASE"/>
    <property type="match status" value="1"/>
</dbReference>
<accession>A0AAD4QSG9</accession>
<gene>
    <name evidence="7" type="ORF">B0F90DRAFT_1849369</name>
</gene>
<name>A0AAD4QSG9_9AGAM</name>
<dbReference type="AlphaFoldDB" id="A0AAD4QSG9"/>
<keyword evidence="4" id="KW-0443">Lipid metabolism</keyword>
<evidence type="ECO:0000313" key="8">
    <source>
        <dbReference type="Proteomes" id="UP001203297"/>
    </source>
</evidence>
<dbReference type="SUPFAM" id="SSF53474">
    <property type="entry name" value="alpha/beta-Hydrolases"/>
    <property type="match status" value="1"/>
</dbReference>
<dbReference type="Gene3D" id="3.40.50.1820">
    <property type="entry name" value="alpha/beta hydrolase"/>
    <property type="match status" value="1"/>
</dbReference>
<sequence>MLLENPAGPYAVGATTFALPIRPTHVIGTAALRTETGQVTPALRLEEVSFTAYYPVSAAQTKSHSNGSTGSRAESVRGYSRYAGISSFILWPLVLFFGSLLQVLLWLIHPSQLNSELHFADSRIPKRTATPRNQNKSADPKNLRPPWPLVIFSHGLGGGGTTYSQICTHLASSGKVVLAIEHRDGTSPISRPLSEKTGKRYSQFYISPQEVVWDNGKDKVDIQEPRIALRTEQLELRKREIYLGYSAFRKLVRTGEHGDLQTIEGSLLDSASWAGDWVQCDEGVSLVGHSFGGATIFSMLSDPSPKGFSRIPVSHGLVLDPWLEPLTSPGPEPFTDQHSPLSHPKLMVINAEGFTLWKDHFKRLEEAVPAWPGSSLFTIVGARHVSFSDFPMLLPIPIRNSSAQPIMNVIKTLVLSFLDDTLPSAISSLTTRKPEIEDMRSGFWSKKTQRKLVGQPGDVVIHRWSSAVDVDT</sequence>
<keyword evidence="6" id="KW-1133">Transmembrane helix</keyword>
<keyword evidence="6" id="KW-0472">Membrane</keyword>
<keyword evidence="8" id="KW-1185">Reference proteome</keyword>
<feature type="region of interest" description="Disordered" evidence="5">
    <location>
        <begin position="125"/>
        <end position="144"/>
    </location>
</feature>
<evidence type="ECO:0000256" key="2">
    <source>
        <dbReference type="ARBA" id="ARBA00022801"/>
    </source>
</evidence>
<keyword evidence="6" id="KW-0812">Transmembrane</keyword>
<feature type="transmembrane region" description="Helical" evidence="6">
    <location>
        <begin position="82"/>
        <end position="108"/>
    </location>
</feature>
<evidence type="ECO:0000256" key="6">
    <source>
        <dbReference type="SAM" id="Phobius"/>
    </source>
</evidence>
<dbReference type="GO" id="GO:0016042">
    <property type="term" value="P:lipid catabolic process"/>
    <property type="evidence" value="ECO:0007669"/>
    <property type="project" value="UniProtKB-KW"/>
</dbReference>
<organism evidence="7 8">
    <name type="scientific">Multifurca ochricompacta</name>
    <dbReference type="NCBI Taxonomy" id="376703"/>
    <lineage>
        <taxon>Eukaryota</taxon>
        <taxon>Fungi</taxon>
        <taxon>Dikarya</taxon>
        <taxon>Basidiomycota</taxon>
        <taxon>Agaricomycotina</taxon>
        <taxon>Agaricomycetes</taxon>
        <taxon>Russulales</taxon>
        <taxon>Russulaceae</taxon>
        <taxon>Multifurca</taxon>
    </lineage>
</organism>